<dbReference type="SUPFAM" id="SSF102114">
    <property type="entry name" value="Radical SAM enzymes"/>
    <property type="match status" value="1"/>
</dbReference>
<organism evidence="6 7">
    <name type="scientific">Candidatus Falkowbacteria bacterium CG1_02_37_44</name>
    <dbReference type="NCBI Taxonomy" id="1805146"/>
    <lineage>
        <taxon>Bacteria</taxon>
        <taxon>Candidatus Falkowiibacteriota</taxon>
    </lineage>
</organism>
<evidence type="ECO:0000313" key="7">
    <source>
        <dbReference type="Proteomes" id="UP000183192"/>
    </source>
</evidence>
<dbReference type="CDD" id="cd01335">
    <property type="entry name" value="Radical_SAM"/>
    <property type="match status" value="1"/>
</dbReference>
<dbReference type="InterPro" id="IPR050377">
    <property type="entry name" value="Radical_SAM_PqqE_MftC-like"/>
</dbReference>
<dbReference type="PANTHER" id="PTHR11228:SF7">
    <property type="entry name" value="PQQA PEPTIDE CYCLASE"/>
    <property type="match status" value="1"/>
</dbReference>
<dbReference type="InterPro" id="IPR013785">
    <property type="entry name" value="Aldolase_TIM"/>
</dbReference>
<keyword evidence="3" id="KW-0408">Iron</keyword>
<name>A0A1J4TB16_9BACT</name>
<sequence>MKKLTGALNLKEVHFSGGEPSSNSRLEEISEGLSSMGLEVKTTSNAQFSELRFKKLIDSGIKSFNFSIHALTPENFIKTQNKKDLYWAKKCIEKQKKIIARAKELNINIKLNTVISTEDDIERAKEIYDFAKKNNISVRFLNDLGNGQISIVALKKISEDILQAEKFKEKIVTGSSSKTSYYKDKDGFEFGIKEIRNNKLKTLCEGCKESCTEQFYGIRLEQKDGKFYVRLCIDRKDEKSYMPLEEFLESNQLKEINNLLNE</sequence>
<dbReference type="Pfam" id="PF04055">
    <property type="entry name" value="Radical_SAM"/>
    <property type="match status" value="1"/>
</dbReference>
<accession>A0A1J4TB16</accession>
<protein>
    <recommendedName>
        <fullName evidence="5">Radical SAM core domain-containing protein</fullName>
    </recommendedName>
</protein>
<dbReference type="GO" id="GO:0046872">
    <property type="term" value="F:metal ion binding"/>
    <property type="evidence" value="ECO:0007669"/>
    <property type="project" value="UniProtKB-KW"/>
</dbReference>
<gene>
    <name evidence="6" type="ORF">AUJ27_02085</name>
</gene>
<evidence type="ECO:0000259" key="5">
    <source>
        <dbReference type="PROSITE" id="PS51918"/>
    </source>
</evidence>
<evidence type="ECO:0000256" key="2">
    <source>
        <dbReference type="ARBA" id="ARBA00022723"/>
    </source>
</evidence>
<dbReference type="GO" id="GO:0051536">
    <property type="term" value="F:iron-sulfur cluster binding"/>
    <property type="evidence" value="ECO:0007669"/>
    <property type="project" value="UniProtKB-KW"/>
</dbReference>
<feature type="domain" description="Radical SAM core" evidence="5">
    <location>
        <begin position="1"/>
        <end position="175"/>
    </location>
</feature>
<dbReference type="EMBL" id="MNUU01000038">
    <property type="protein sequence ID" value="OIO07678.1"/>
    <property type="molecule type" value="Genomic_DNA"/>
</dbReference>
<evidence type="ECO:0000256" key="4">
    <source>
        <dbReference type="ARBA" id="ARBA00023014"/>
    </source>
</evidence>
<dbReference type="Proteomes" id="UP000183192">
    <property type="component" value="Unassembled WGS sequence"/>
</dbReference>
<evidence type="ECO:0000313" key="6">
    <source>
        <dbReference type="EMBL" id="OIO07678.1"/>
    </source>
</evidence>
<dbReference type="PROSITE" id="PS51918">
    <property type="entry name" value="RADICAL_SAM"/>
    <property type="match status" value="1"/>
</dbReference>
<keyword evidence="2" id="KW-0479">Metal-binding</keyword>
<evidence type="ECO:0000256" key="3">
    <source>
        <dbReference type="ARBA" id="ARBA00023004"/>
    </source>
</evidence>
<dbReference type="GO" id="GO:0003824">
    <property type="term" value="F:catalytic activity"/>
    <property type="evidence" value="ECO:0007669"/>
    <property type="project" value="InterPro"/>
</dbReference>
<dbReference type="InterPro" id="IPR058240">
    <property type="entry name" value="rSAM_sf"/>
</dbReference>
<dbReference type="InterPro" id="IPR007197">
    <property type="entry name" value="rSAM"/>
</dbReference>
<dbReference type="PANTHER" id="PTHR11228">
    <property type="entry name" value="RADICAL SAM DOMAIN PROTEIN"/>
    <property type="match status" value="1"/>
</dbReference>
<keyword evidence="4" id="KW-0411">Iron-sulfur</keyword>
<evidence type="ECO:0000256" key="1">
    <source>
        <dbReference type="ARBA" id="ARBA00022691"/>
    </source>
</evidence>
<dbReference type="AlphaFoldDB" id="A0A1J4TB16"/>
<reference evidence="6 7" key="1">
    <citation type="journal article" date="2016" name="Environ. Microbiol.">
        <title>Genomic resolution of a cold subsurface aquifer community provides metabolic insights for novel microbes adapted to high CO concentrations.</title>
        <authorList>
            <person name="Probst A.J."/>
            <person name="Castelle C.J."/>
            <person name="Singh A."/>
            <person name="Brown C.T."/>
            <person name="Anantharaman K."/>
            <person name="Sharon I."/>
            <person name="Hug L.A."/>
            <person name="Burstein D."/>
            <person name="Emerson J.B."/>
            <person name="Thomas B.C."/>
            <person name="Banfield J.F."/>
        </authorList>
    </citation>
    <scope>NUCLEOTIDE SEQUENCE [LARGE SCALE GENOMIC DNA]</scope>
    <source>
        <strain evidence="6">CG1_02_37_44</strain>
    </source>
</reference>
<proteinExistence type="predicted"/>
<dbReference type="STRING" id="1805146.AUJ27_02085"/>
<dbReference type="Gene3D" id="3.20.20.70">
    <property type="entry name" value="Aldolase class I"/>
    <property type="match status" value="1"/>
</dbReference>
<keyword evidence="1" id="KW-0949">S-adenosyl-L-methionine</keyword>
<comment type="caution">
    <text evidence="6">The sequence shown here is derived from an EMBL/GenBank/DDBJ whole genome shotgun (WGS) entry which is preliminary data.</text>
</comment>